<feature type="region of interest" description="Disordered" evidence="1">
    <location>
        <begin position="1"/>
        <end position="24"/>
    </location>
</feature>
<gene>
    <name evidence="2" type="ORF">Zm00014a_023601</name>
</gene>
<proteinExistence type="predicted"/>
<reference evidence="2 3" key="1">
    <citation type="journal article" date="2018" name="Nat. Genet.">
        <title>Extensive intraspecific gene order and gene structural variations between Mo17 and other maize genomes.</title>
        <authorList>
            <person name="Sun S."/>
            <person name="Zhou Y."/>
            <person name="Chen J."/>
            <person name="Shi J."/>
            <person name="Zhao H."/>
            <person name="Zhao H."/>
            <person name="Song W."/>
            <person name="Zhang M."/>
            <person name="Cui Y."/>
            <person name="Dong X."/>
            <person name="Liu H."/>
            <person name="Ma X."/>
            <person name="Jiao Y."/>
            <person name="Wang B."/>
            <person name="Wei X."/>
            <person name="Stein J.C."/>
            <person name="Glaubitz J.C."/>
            <person name="Lu F."/>
            <person name="Yu G."/>
            <person name="Liang C."/>
            <person name="Fengler K."/>
            <person name="Li B."/>
            <person name="Rafalski A."/>
            <person name="Schnable P.S."/>
            <person name="Ware D.H."/>
            <person name="Buckler E.S."/>
            <person name="Lai J."/>
        </authorList>
    </citation>
    <scope>NUCLEOTIDE SEQUENCE [LARGE SCALE GENOMIC DNA]</scope>
    <source>
        <strain evidence="3">cv. Missouri 17</strain>
        <tissue evidence="2">Seedling</tissue>
    </source>
</reference>
<organism evidence="2 3">
    <name type="scientific">Zea mays</name>
    <name type="common">Maize</name>
    <dbReference type="NCBI Taxonomy" id="4577"/>
    <lineage>
        <taxon>Eukaryota</taxon>
        <taxon>Viridiplantae</taxon>
        <taxon>Streptophyta</taxon>
        <taxon>Embryophyta</taxon>
        <taxon>Tracheophyta</taxon>
        <taxon>Spermatophyta</taxon>
        <taxon>Magnoliopsida</taxon>
        <taxon>Liliopsida</taxon>
        <taxon>Poales</taxon>
        <taxon>Poaceae</taxon>
        <taxon>PACMAD clade</taxon>
        <taxon>Panicoideae</taxon>
        <taxon>Andropogonodae</taxon>
        <taxon>Andropogoneae</taxon>
        <taxon>Tripsacinae</taxon>
        <taxon>Zea</taxon>
    </lineage>
</organism>
<evidence type="ECO:0000256" key="1">
    <source>
        <dbReference type="SAM" id="MobiDB-lite"/>
    </source>
</evidence>
<protein>
    <submittedName>
        <fullName evidence="2">Uncharacterized protein</fullName>
    </submittedName>
</protein>
<dbReference type="EMBL" id="NCVQ01001008">
    <property type="protein sequence ID" value="PWZ04078.1"/>
    <property type="molecule type" value="Genomic_DNA"/>
</dbReference>
<accession>A0A3L6D6U4</accession>
<name>A0A3L6D6U4_MAIZE</name>
<dbReference type="Proteomes" id="UP000251960">
    <property type="component" value="Unassembled WGS sequence"/>
</dbReference>
<dbReference type="AlphaFoldDB" id="A0A3L6D6U4"/>
<evidence type="ECO:0000313" key="2">
    <source>
        <dbReference type="EMBL" id="PWZ04078.1"/>
    </source>
</evidence>
<evidence type="ECO:0000313" key="3">
    <source>
        <dbReference type="Proteomes" id="UP000251960"/>
    </source>
</evidence>
<comment type="caution">
    <text evidence="2">The sequence shown here is derived from an EMBL/GenBank/DDBJ whole genome shotgun (WGS) entry which is preliminary data.</text>
</comment>
<sequence>MAAQDPSAEEAPQPQAEMVASSELEPVTPPPIVYELYHPLRPAAHRVCCATATAVLFPAVTTKHQRTTDENIYEEAARYPALK</sequence>